<accession>A0AAE0T2A4</accession>
<proteinExistence type="predicted"/>
<dbReference type="InterPro" id="IPR000719">
    <property type="entry name" value="Prot_kinase_dom"/>
</dbReference>
<evidence type="ECO:0000256" key="11">
    <source>
        <dbReference type="ARBA" id="ARBA00022787"/>
    </source>
</evidence>
<evidence type="ECO:0000256" key="10">
    <source>
        <dbReference type="ARBA" id="ARBA00022777"/>
    </source>
</evidence>
<dbReference type="GO" id="GO:0004674">
    <property type="term" value="F:protein serine/threonine kinase activity"/>
    <property type="evidence" value="ECO:0007669"/>
    <property type="project" value="UniProtKB-KW"/>
</dbReference>
<evidence type="ECO:0000256" key="16">
    <source>
        <dbReference type="ARBA" id="ARBA00023128"/>
    </source>
</evidence>
<keyword evidence="9" id="KW-0547">Nucleotide-binding</keyword>
<organism evidence="21 22">
    <name type="scientific">Potamilus streckersoni</name>
    <dbReference type="NCBI Taxonomy" id="2493646"/>
    <lineage>
        <taxon>Eukaryota</taxon>
        <taxon>Metazoa</taxon>
        <taxon>Spiralia</taxon>
        <taxon>Lophotrochozoa</taxon>
        <taxon>Mollusca</taxon>
        <taxon>Bivalvia</taxon>
        <taxon>Autobranchia</taxon>
        <taxon>Heteroconchia</taxon>
        <taxon>Palaeoheterodonta</taxon>
        <taxon>Unionida</taxon>
        <taxon>Unionoidea</taxon>
        <taxon>Unionidae</taxon>
        <taxon>Ambleminae</taxon>
        <taxon>Lampsilini</taxon>
        <taxon>Potamilus</taxon>
    </lineage>
</organism>
<protein>
    <recommendedName>
        <fullName evidence="5">non-specific serine/threonine protein kinase</fullName>
        <ecNumber evidence="5">2.7.11.1</ecNumber>
    </recommendedName>
</protein>
<feature type="compositionally biased region" description="Basic and acidic residues" evidence="19">
    <location>
        <begin position="227"/>
        <end position="239"/>
    </location>
</feature>
<evidence type="ECO:0000256" key="7">
    <source>
        <dbReference type="ARBA" id="ARBA00022679"/>
    </source>
</evidence>
<evidence type="ECO:0000256" key="13">
    <source>
        <dbReference type="ARBA" id="ARBA00022840"/>
    </source>
</evidence>
<feature type="compositionally biased region" description="Basic and acidic residues" evidence="19">
    <location>
        <begin position="193"/>
        <end position="205"/>
    </location>
</feature>
<dbReference type="InterPro" id="IPR011009">
    <property type="entry name" value="Kinase-like_dom_sf"/>
</dbReference>
<evidence type="ECO:0000256" key="18">
    <source>
        <dbReference type="ARBA" id="ARBA00048679"/>
    </source>
</evidence>
<name>A0AAE0T2A4_9BIVA</name>
<dbReference type="GO" id="GO:0005743">
    <property type="term" value="C:mitochondrial inner membrane"/>
    <property type="evidence" value="ECO:0007669"/>
    <property type="project" value="UniProtKB-SubCell"/>
</dbReference>
<dbReference type="GO" id="GO:0005524">
    <property type="term" value="F:ATP binding"/>
    <property type="evidence" value="ECO:0007669"/>
    <property type="project" value="UniProtKB-KW"/>
</dbReference>
<evidence type="ECO:0000256" key="1">
    <source>
        <dbReference type="ARBA" id="ARBA00001946"/>
    </source>
</evidence>
<dbReference type="PROSITE" id="PS00108">
    <property type="entry name" value="PROTEIN_KINASE_ST"/>
    <property type="match status" value="1"/>
</dbReference>
<dbReference type="GO" id="GO:0046872">
    <property type="term" value="F:metal ion binding"/>
    <property type="evidence" value="ECO:0007669"/>
    <property type="project" value="UniProtKB-KW"/>
</dbReference>
<feature type="domain" description="Protein kinase" evidence="20">
    <location>
        <begin position="324"/>
        <end position="653"/>
    </location>
</feature>
<keyword evidence="11" id="KW-1000">Mitochondrion outer membrane</keyword>
<evidence type="ECO:0000313" key="21">
    <source>
        <dbReference type="EMBL" id="KAK3602424.1"/>
    </source>
</evidence>
<keyword evidence="10" id="KW-0418">Kinase</keyword>
<comment type="cofactor">
    <cofactor evidence="1">
        <name>Mg(2+)</name>
        <dbReference type="ChEBI" id="CHEBI:18420"/>
    </cofactor>
</comment>
<keyword evidence="15" id="KW-0809">Transit peptide</keyword>
<reference evidence="21" key="2">
    <citation type="journal article" date="2021" name="Genome Biol. Evol.">
        <title>Developing a high-quality reference genome for a parasitic bivalve with doubly uniparental inheritance (Bivalvia: Unionida).</title>
        <authorList>
            <person name="Smith C.H."/>
        </authorList>
    </citation>
    <scope>NUCLEOTIDE SEQUENCE</scope>
    <source>
        <strain evidence="21">CHS0354</strain>
        <tissue evidence="21">Mantle</tissue>
    </source>
</reference>
<evidence type="ECO:0000256" key="6">
    <source>
        <dbReference type="ARBA" id="ARBA00022527"/>
    </source>
</evidence>
<evidence type="ECO:0000313" key="22">
    <source>
        <dbReference type="Proteomes" id="UP001195483"/>
    </source>
</evidence>
<keyword evidence="13" id="KW-0067">ATP-binding</keyword>
<dbReference type="GO" id="GO:0090141">
    <property type="term" value="P:positive regulation of mitochondrial fission"/>
    <property type="evidence" value="ECO:0007669"/>
    <property type="project" value="TreeGrafter"/>
</dbReference>
<gene>
    <name evidence="21" type="ORF">CHS0354_022211</name>
</gene>
<evidence type="ECO:0000256" key="17">
    <source>
        <dbReference type="ARBA" id="ARBA00047899"/>
    </source>
</evidence>
<evidence type="ECO:0000256" key="8">
    <source>
        <dbReference type="ARBA" id="ARBA00022723"/>
    </source>
</evidence>
<dbReference type="AlphaFoldDB" id="A0AAE0T2A4"/>
<dbReference type="Proteomes" id="UP001195483">
    <property type="component" value="Unassembled WGS sequence"/>
</dbReference>
<keyword evidence="16" id="KW-0496">Mitochondrion</keyword>
<evidence type="ECO:0000256" key="15">
    <source>
        <dbReference type="ARBA" id="ARBA00022946"/>
    </source>
</evidence>
<reference evidence="21" key="3">
    <citation type="submission" date="2023-05" db="EMBL/GenBank/DDBJ databases">
        <authorList>
            <person name="Smith C.H."/>
        </authorList>
    </citation>
    <scope>NUCLEOTIDE SEQUENCE</scope>
    <source>
        <strain evidence="21">CHS0354</strain>
        <tissue evidence="21">Mantle</tissue>
    </source>
</reference>
<dbReference type="GO" id="GO:0005741">
    <property type="term" value="C:mitochondrial outer membrane"/>
    <property type="evidence" value="ECO:0007669"/>
    <property type="project" value="UniProtKB-SubCell"/>
</dbReference>
<keyword evidence="7" id="KW-0808">Transferase</keyword>
<comment type="catalytic activity">
    <reaction evidence="18">
        <text>L-seryl-[protein] + ATP = O-phospho-L-seryl-[protein] + ADP + H(+)</text>
        <dbReference type="Rhea" id="RHEA:17989"/>
        <dbReference type="Rhea" id="RHEA-COMP:9863"/>
        <dbReference type="Rhea" id="RHEA-COMP:11604"/>
        <dbReference type="ChEBI" id="CHEBI:15378"/>
        <dbReference type="ChEBI" id="CHEBI:29999"/>
        <dbReference type="ChEBI" id="CHEBI:30616"/>
        <dbReference type="ChEBI" id="CHEBI:83421"/>
        <dbReference type="ChEBI" id="CHEBI:456216"/>
        <dbReference type="EC" id="2.7.11.1"/>
    </reaction>
</comment>
<dbReference type="SMART" id="SM00220">
    <property type="entry name" value="S_TKc"/>
    <property type="match status" value="1"/>
</dbReference>
<comment type="subcellular location">
    <subcellularLocation>
        <location evidence="3">Cytoplasm</location>
        <location evidence="3">Cytosol</location>
    </subcellularLocation>
    <subcellularLocation>
        <location evidence="2">Mitochondrion inner membrane</location>
        <topology evidence="2">Single-pass membrane protein</topology>
    </subcellularLocation>
    <subcellularLocation>
        <location evidence="4">Mitochondrion outer membrane</location>
        <topology evidence="4">Single-pass membrane protein</topology>
    </subcellularLocation>
</comment>
<dbReference type="EC" id="2.7.11.1" evidence="5"/>
<dbReference type="PANTHER" id="PTHR22972">
    <property type="entry name" value="SERINE/THREONINE PROTEIN KINASE"/>
    <property type="match status" value="1"/>
</dbReference>
<evidence type="ECO:0000256" key="3">
    <source>
        <dbReference type="ARBA" id="ARBA00004514"/>
    </source>
</evidence>
<evidence type="ECO:0000256" key="19">
    <source>
        <dbReference type="SAM" id="MobiDB-lite"/>
    </source>
</evidence>
<evidence type="ECO:0000256" key="5">
    <source>
        <dbReference type="ARBA" id="ARBA00012513"/>
    </source>
</evidence>
<keyword evidence="22" id="KW-1185">Reference proteome</keyword>
<dbReference type="SUPFAM" id="SSF56112">
    <property type="entry name" value="Protein kinase-like (PK-like)"/>
    <property type="match status" value="1"/>
</dbReference>
<evidence type="ECO:0000259" key="20">
    <source>
        <dbReference type="PROSITE" id="PS50011"/>
    </source>
</evidence>
<comment type="caution">
    <text evidence="21">The sequence shown here is derived from an EMBL/GenBank/DDBJ whole genome shotgun (WGS) entry which is preliminary data.</text>
</comment>
<dbReference type="Pfam" id="PF00069">
    <property type="entry name" value="Pkinase"/>
    <property type="match status" value="1"/>
</dbReference>
<dbReference type="PROSITE" id="PS50011">
    <property type="entry name" value="PROTEIN_KINASE_DOM"/>
    <property type="match status" value="1"/>
</dbReference>
<dbReference type="Gene3D" id="1.10.510.10">
    <property type="entry name" value="Transferase(Phosphotransferase) domain 1"/>
    <property type="match status" value="1"/>
</dbReference>
<dbReference type="InterPro" id="IPR051511">
    <property type="entry name" value="MitoQC_Scaffold_Kinases"/>
</dbReference>
<keyword evidence="12" id="KW-0472">Membrane</keyword>
<dbReference type="GO" id="GO:0005829">
    <property type="term" value="C:cytosol"/>
    <property type="evidence" value="ECO:0007669"/>
    <property type="project" value="UniProtKB-SubCell"/>
</dbReference>
<dbReference type="EMBL" id="JAEAOA010001343">
    <property type="protein sequence ID" value="KAK3602424.1"/>
    <property type="molecule type" value="Genomic_DNA"/>
</dbReference>
<dbReference type="PANTHER" id="PTHR22972:SF7">
    <property type="entry name" value="SERINE_THREONINE-PROTEIN KINASE PINK1, MITOCHONDRIAL"/>
    <property type="match status" value="1"/>
</dbReference>
<feature type="region of interest" description="Disordered" evidence="19">
    <location>
        <begin position="193"/>
        <end position="242"/>
    </location>
</feature>
<evidence type="ECO:0000256" key="9">
    <source>
        <dbReference type="ARBA" id="ARBA00022741"/>
    </source>
</evidence>
<evidence type="ECO:0000256" key="2">
    <source>
        <dbReference type="ARBA" id="ARBA00004434"/>
    </source>
</evidence>
<keyword evidence="8" id="KW-0479">Metal-binding</keyword>
<dbReference type="InterPro" id="IPR008271">
    <property type="entry name" value="Ser/Thr_kinase_AS"/>
</dbReference>
<comment type="catalytic activity">
    <reaction evidence="17">
        <text>L-threonyl-[protein] + ATP = O-phospho-L-threonyl-[protein] + ADP + H(+)</text>
        <dbReference type="Rhea" id="RHEA:46608"/>
        <dbReference type="Rhea" id="RHEA-COMP:11060"/>
        <dbReference type="Rhea" id="RHEA-COMP:11605"/>
        <dbReference type="ChEBI" id="CHEBI:15378"/>
        <dbReference type="ChEBI" id="CHEBI:30013"/>
        <dbReference type="ChEBI" id="CHEBI:30616"/>
        <dbReference type="ChEBI" id="CHEBI:61977"/>
        <dbReference type="ChEBI" id="CHEBI:456216"/>
        <dbReference type="EC" id="2.7.11.1"/>
    </reaction>
</comment>
<dbReference type="GO" id="GO:0000422">
    <property type="term" value="P:autophagy of mitochondrion"/>
    <property type="evidence" value="ECO:0007669"/>
    <property type="project" value="TreeGrafter"/>
</dbReference>
<evidence type="ECO:0000256" key="14">
    <source>
        <dbReference type="ARBA" id="ARBA00022842"/>
    </source>
</evidence>
<sequence length="714" mass="79938">MTARTSFTRLIQAGKEFVRDIFKPYQGTKVKTKCQVSQYQKDVNHQVSHQAPQFVHSNSTLFSKIIPRVYYQSLASELRRQAAQRSWGRGSSPLFAFAGLAVLSSFKKEEDIVMDQIREMGKTSQESKSNFQLGQFPCLSLDSFQLGKMIGKGCYAVVYEASLKVQSTPASEENVIKKTSEGDSDIVMIDQLESDKSDPESRSDTDGDSDIIMLDQSESDTESIDIISDKSDPEPKGETDSDIDIIMIGESESDTDSIEIISDKPDPEFKGDSIVPDQSVSAPVKFTEVDVLDLTEFRTSLSSETVAANDHLHDLNLSLVQNSFVILSQSDKGENAVHFEHETAPPEYNLAIKIMYNYQTESKTSAILREMEKEMVPANLAATQAQMKEWENGNKVKKKSLPQHPNIVSMWGVFVDPFPQLPEGKEHYPAALPKRLNPDGIGRNQTLFLVMKKYDMNLHQYLQTRQPDVRTRILLLAQLLEGVVHMGKYGIAHRDMKNDNILLDCSTGEVPQLVIGDFGCCLADSQNGLKLPYASEEVDRGGNSALMAPEISNAIPGPNHYLDYSKSDLWSVGALSYEILGQDNPFYSREGRKNLDSRTYIESDLPLLPDSIPLEVRKLVSSLLQRDPGKRPTPEVAADALSLYLWAPSHWWLPGNKVSSQDVRWWLAILAAEVSILRLNQSEFTAEFYLKASFLSHFCMENMQAAIVLMQMMG</sequence>
<reference evidence="21" key="1">
    <citation type="journal article" date="2021" name="Genome Biol. Evol.">
        <title>A High-Quality Reference Genome for a Parasitic Bivalve with Doubly Uniparental Inheritance (Bivalvia: Unionida).</title>
        <authorList>
            <person name="Smith C.H."/>
        </authorList>
    </citation>
    <scope>NUCLEOTIDE SEQUENCE</scope>
    <source>
        <strain evidence="21">CHS0354</strain>
    </source>
</reference>
<dbReference type="GO" id="GO:0042981">
    <property type="term" value="P:regulation of apoptotic process"/>
    <property type="evidence" value="ECO:0007669"/>
    <property type="project" value="TreeGrafter"/>
</dbReference>
<keyword evidence="6" id="KW-0723">Serine/threonine-protein kinase</keyword>
<evidence type="ECO:0000256" key="12">
    <source>
        <dbReference type="ARBA" id="ARBA00022792"/>
    </source>
</evidence>
<evidence type="ECO:0000256" key="4">
    <source>
        <dbReference type="ARBA" id="ARBA00004572"/>
    </source>
</evidence>
<keyword evidence="14" id="KW-0460">Magnesium</keyword>
<keyword evidence="12" id="KW-0999">Mitochondrion inner membrane</keyword>